<dbReference type="EC" id="5.2.1.8" evidence="4"/>
<dbReference type="PANTHER" id="PTHR30560">
    <property type="entry name" value="TRIGGER FACTOR CHAPERONE AND PEPTIDYL-PROLYL CIS/TRANS ISOMERASE"/>
    <property type="match status" value="1"/>
</dbReference>
<name>A0A837IQA8_9BACT</name>
<keyword evidence="7" id="KW-0143">Chaperone</keyword>
<dbReference type="PANTHER" id="PTHR30560:SF3">
    <property type="entry name" value="TRIGGER FACTOR-LIKE PROTEIN TIG, CHLOROPLASTIC"/>
    <property type="match status" value="1"/>
</dbReference>
<dbReference type="GO" id="GO:0043022">
    <property type="term" value="F:ribosome binding"/>
    <property type="evidence" value="ECO:0007669"/>
    <property type="project" value="TreeGrafter"/>
</dbReference>
<dbReference type="SUPFAM" id="SSF102735">
    <property type="entry name" value="Trigger factor ribosome-binding domain"/>
    <property type="match status" value="1"/>
</dbReference>
<dbReference type="GO" id="GO:0003755">
    <property type="term" value="F:peptidyl-prolyl cis-trans isomerase activity"/>
    <property type="evidence" value="ECO:0007669"/>
    <property type="project" value="UniProtKB-KW"/>
</dbReference>
<dbReference type="AlphaFoldDB" id="A0A837IQA8"/>
<dbReference type="InterPro" id="IPR008881">
    <property type="entry name" value="Trigger_fac_ribosome-bd_bac"/>
</dbReference>
<reference evidence="13 14" key="1">
    <citation type="journal article" date="2015" name="Nature">
        <title>rRNA introns, odd ribosomes, and small enigmatic genomes across a large radiation of phyla.</title>
        <authorList>
            <person name="Brown C.T."/>
            <person name="Hug L.A."/>
            <person name="Thomas B.C."/>
            <person name="Sharon I."/>
            <person name="Castelle C.J."/>
            <person name="Singh A."/>
            <person name="Wilkins M.J."/>
            <person name="Williams K.H."/>
            <person name="Banfield J.F."/>
        </authorList>
    </citation>
    <scope>NUCLEOTIDE SEQUENCE [LARGE SCALE GENOMIC DNA]</scope>
</reference>
<evidence type="ECO:0000256" key="9">
    <source>
        <dbReference type="ARBA" id="ARBA00029986"/>
    </source>
</evidence>
<dbReference type="GO" id="GO:0051083">
    <property type="term" value="P:'de novo' cotranslational protein folding"/>
    <property type="evidence" value="ECO:0007669"/>
    <property type="project" value="TreeGrafter"/>
</dbReference>
<comment type="caution">
    <text evidence="13">The sequence shown here is derived from an EMBL/GenBank/DDBJ whole genome shotgun (WGS) entry which is preliminary data.</text>
</comment>
<gene>
    <name evidence="13" type="ORF">UY25_C0001G0115</name>
</gene>
<evidence type="ECO:0000313" key="14">
    <source>
        <dbReference type="Proteomes" id="UP000034462"/>
    </source>
</evidence>
<dbReference type="InterPro" id="IPR008880">
    <property type="entry name" value="Trigger_fac_C"/>
</dbReference>
<proteinExistence type="inferred from homology"/>
<evidence type="ECO:0000256" key="3">
    <source>
        <dbReference type="ARBA" id="ARBA00005464"/>
    </source>
</evidence>
<organism evidence="13 14">
    <name type="scientific">Candidatus Yanofskybacteria bacterium GW2011_GWC1_48_11</name>
    <dbReference type="NCBI Taxonomy" id="1619027"/>
    <lineage>
        <taxon>Bacteria</taxon>
        <taxon>Candidatus Yanofskyibacteriota</taxon>
    </lineage>
</organism>
<evidence type="ECO:0000256" key="1">
    <source>
        <dbReference type="ARBA" id="ARBA00000971"/>
    </source>
</evidence>
<evidence type="ECO:0000256" key="6">
    <source>
        <dbReference type="ARBA" id="ARBA00023110"/>
    </source>
</evidence>
<protein>
    <recommendedName>
        <fullName evidence="5">Trigger factor</fullName>
        <ecNumber evidence="4">5.2.1.8</ecNumber>
    </recommendedName>
    <alternativeName>
        <fullName evidence="9">PPIase</fullName>
    </alternativeName>
</protein>
<dbReference type="GO" id="GO:0043335">
    <property type="term" value="P:protein unfolding"/>
    <property type="evidence" value="ECO:0007669"/>
    <property type="project" value="TreeGrafter"/>
</dbReference>
<dbReference type="Gene3D" id="1.10.3120.10">
    <property type="entry name" value="Trigger factor, C-terminal domain"/>
    <property type="match status" value="1"/>
</dbReference>
<dbReference type="InterPro" id="IPR036611">
    <property type="entry name" value="Trigger_fac_ribosome-bd_sf"/>
</dbReference>
<evidence type="ECO:0000256" key="10">
    <source>
        <dbReference type="SAM" id="MobiDB-lite"/>
    </source>
</evidence>
<dbReference type="GO" id="GO:0015031">
    <property type="term" value="P:protein transport"/>
    <property type="evidence" value="ECO:0007669"/>
    <property type="project" value="InterPro"/>
</dbReference>
<comment type="subcellular location">
    <subcellularLocation>
        <location evidence="2">Cytoplasm</location>
    </subcellularLocation>
</comment>
<feature type="domain" description="Trigger factor C-terminal" evidence="12">
    <location>
        <begin position="178"/>
        <end position="302"/>
    </location>
</feature>
<dbReference type="InterPro" id="IPR005215">
    <property type="entry name" value="Trig_fac"/>
</dbReference>
<evidence type="ECO:0000313" key="13">
    <source>
        <dbReference type="EMBL" id="KKU93622.1"/>
    </source>
</evidence>
<evidence type="ECO:0000259" key="11">
    <source>
        <dbReference type="Pfam" id="PF05697"/>
    </source>
</evidence>
<comment type="catalytic activity">
    <reaction evidence="1">
        <text>[protein]-peptidylproline (omega=180) = [protein]-peptidylproline (omega=0)</text>
        <dbReference type="Rhea" id="RHEA:16237"/>
        <dbReference type="Rhea" id="RHEA-COMP:10747"/>
        <dbReference type="Rhea" id="RHEA-COMP:10748"/>
        <dbReference type="ChEBI" id="CHEBI:83833"/>
        <dbReference type="ChEBI" id="CHEBI:83834"/>
        <dbReference type="EC" id="5.2.1.8"/>
    </reaction>
</comment>
<dbReference type="Gene3D" id="3.30.70.1050">
    <property type="entry name" value="Trigger factor ribosome-binding domain"/>
    <property type="match status" value="1"/>
</dbReference>
<dbReference type="GO" id="GO:0005737">
    <property type="term" value="C:cytoplasm"/>
    <property type="evidence" value="ECO:0007669"/>
    <property type="project" value="UniProtKB-SubCell"/>
</dbReference>
<sequence>MNPHEMKHSIKKLPKSQIALEVQLPAQDLENKRSAAVAALAKDVRLEGFRPGHVPAEVAEKHLGEAAVLSEAARLAISEAYLRIVEQERLDAIGEPEVRVTKLAFGPPAGGLEFRVQVAVLPDVELPDYKKIALFAQKKTVSVQEKEVDEALEWLRKSRGASAATNEFAKNVGNFSDLASLRASIQEGLQHEKELQERDRLRQEIVEQVARQSKLEVPDVLVEREKQVLLSQVKQGIGQVLRMSFEEYKQKAGKTEQELRDSFSQEAEQRIKRFLVIREVAKRERISPTQEEIEQEAQAILQHLAPPAGRAGSAEQTRLGARQAKQALDPERLKEYTEGVLRHEKTLQFLESFVKS</sequence>
<dbReference type="Pfam" id="PF05698">
    <property type="entry name" value="Trigger_C"/>
    <property type="match status" value="1"/>
</dbReference>
<keyword evidence="8" id="KW-0413">Isomerase</keyword>
<evidence type="ECO:0000256" key="2">
    <source>
        <dbReference type="ARBA" id="ARBA00004496"/>
    </source>
</evidence>
<feature type="domain" description="Trigger factor ribosome-binding bacterial" evidence="11">
    <location>
        <begin position="6"/>
        <end position="153"/>
    </location>
</feature>
<dbReference type="InterPro" id="IPR027304">
    <property type="entry name" value="Trigger_fact/SurA_dom_sf"/>
</dbReference>
<accession>A0A837IQA8</accession>
<dbReference type="Proteomes" id="UP000034462">
    <property type="component" value="Unassembled WGS sequence"/>
</dbReference>
<dbReference type="Pfam" id="PF05697">
    <property type="entry name" value="Trigger_N"/>
    <property type="match status" value="1"/>
</dbReference>
<evidence type="ECO:0000256" key="8">
    <source>
        <dbReference type="ARBA" id="ARBA00023235"/>
    </source>
</evidence>
<comment type="similarity">
    <text evidence="3">Belongs to the FKBP-type PPIase family. Tig subfamily.</text>
</comment>
<dbReference type="GO" id="GO:0044183">
    <property type="term" value="F:protein folding chaperone"/>
    <property type="evidence" value="ECO:0007669"/>
    <property type="project" value="TreeGrafter"/>
</dbReference>
<dbReference type="InterPro" id="IPR037041">
    <property type="entry name" value="Trigger_fac_C_sf"/>
</dbReference>
<evidence type="ECO:0000256" key="5">
    <source>
        <dbReference type="ARBA" id="ARBA00016902"/>
    </source>
</evidence>
<dbReference type="SUPFAM" id="SSF109998">
    <property type="entry name" value="Triger factor/SurA peptide-binding domain-like"/>
    <property type="match status" value="1"/>
</dbReference>
<keyword evidence="6" id="KW-0697">Rotamase</keyword>
<evidence type="ECO:0000256" key="7">
    <source>
        <dbReference type="ARBA" id="ARBA00023186"/>
    </source>
</evidence>
<dbReference type="EMBL" id="LCPH01000001">
    <property type="protein sequence ID" value="KKU93622.1"/>
    <property type="molecule type" value="Genomic_DNA"/>
</dbReference>
<feature type="region of interest" description="Disordered" evidence="10">
    <location>
        <begin position="308"/>
        <end position="327"/>
    </location>
</feature>
<evidence type="ECO:0000259" key="12">
    <source>
        <dbReference type="Pfam" id="PF05698"/>
    </source>
</evidence>
<evidence type="ECO:0000256" key="4">
    <source>
        <dbReference type="ARBA" id="ARBA00013194"/>
    </source>
</evidence>